<dbReference type="RefSeq" id="WP_025864645.1">
    <property type="nucleotide sequence ID" value="NZ_BLAX01000001.1"/>
</dbReference>
<organism evidence="2 3">
    <name type="scientific">Prolixibacter bellariivorans</name>
    <dbReference type="NCBI Taxonomy" id="314319"/>
    <lineage>
        <taxon>Bacteria</taxon>
        <taxon>Pseudomonadati</taxon>
        <taxon>Bacteroidota</taxon>
        <taxon>Bacteroidia</taxon>
        <taxon>Marinilabiliales</taxon>
        <taxon>Prolixibacteraceae</taxon>
        <taxon>Prolixibacter</taxon>
    </lineage>
</organism>
<feature type="transmembrane region" description="Helical" evidence="1">
    <location>
        <begin position="12"/>
        <end position="32"/>
    </location>
</feature>
<keyword evidence="1" id="KW-0472">Membrane</keyword>
<keyword evidence="1" id="KW-1133">Transmembrane helix</keyword>
<dbReference type="Gene3D" id="3.30.300.250">
    <property type="match status" value="1"/>
</dbReference>
<protein>
    <submittedName>
        <fullName evidence="2">Uncharacterized protein</fullName>
    </submittedName>
</protein>
<accession>A0A5M4B382</accession>
<comment type="caution">
    <text evidence="2">The sequence shown here is derived from an EMBL/GenBank/DDBJ whole genome shotgun (WGS) entry which is preliminary data.</text>
</comment>
<sequence>MENTNNRKRIISSVVGAVVAVLVAALVQQYFFKAPTFDKTMMQAASQINQSCPIMVDQETRLDNAVAMPGKIFQYNYTLVNLAKDSINISGLESYIKPMILNNVKTNPDMKSFRDNKITMTYTYKDKYGVFITRIDITPEMYEE</sequence>
<dbReference type="AlphaFoldDB" id="A0A5M4B382"/>
<reference evidence="2 3" key="1">
    <citation type="submission" date="2019-10" db="EMBL/GenBank/DDBJ databases">
        <title>Prolixibacter strains distinguished by the presence of nitrate reductase genes were adept at nitrate-dependent anaerobic corrosion of metallic iron and carbon steel.</title>
        <authorList>
            <person name="Iino T."/>
            <person name="Shono N."/>
            <person name="Ito K."/>
            <person name="Nakamura R."/>
            <person name="Sueoka K."/>
            <person name="Harayama S."/>
            <person name="Ohkuma M."/>
        </authorList>
    </citation>
    <scope>NUCLEOTIDE SEQUENCE [LARGE SCALE GENOMIC DNA]</scope>
    <source>
        <strain evidence="2 3">JCM 13498</strain>
    </source>
</reference>
<name>A0A5M4B382_9BACT</name>
<evidence type="ECO:0000256" key="1">
    <source>
        <dbReference type="SAM" id="Phobius"/>
    </source>
</evidence>
<evidence type="ECO:0000313" key="3">
    <source>
        <dbReference type="Proteomes" id="UP000391834"/>
    </source>
</evidence>
<keyword evidence="3" id="KW-1185">Reference proteome</keyword>
<keyword evidence="1" id="KW-0812">Transmembrane</keyword>
<dbReference type="EMBL" id="BLAX01000001">
    <property type="protein sequence ID" value="GET34326.1"/>
    <property type="molecule type" value="Genomic_DNA"/>
</dbReference>
<proteinExistence type="predicted"/>
<dbReference type="Proteomes" id="UP000391834">
    <property type="component" value="Unassembled WGS sequence"/>
</dbReference>
<gene>
    <name evidence="2" type="ORF">PbJCM13498_31890</name>
</gene>
<evidence type="ECO:0000313" key="2">
    <source>
        <dbReference type="EMBL" id="GET34326.1"/>
    </source>
</evidence>
<dbReference type="OrthoDB" id="965642at2"/>